<dbReference type="InterPro" id="IPR005122">
    <property type="entry name" value="Uracil-DNA_glycosylase-like"/>
</dbReference>
<feature type="domain" description="Uracil-DNA glycosylase-like" evidence="1">
    <location>
        <begin position="103"/>
        <end position="198"/>
    </location>
</feature>
<sequence length="251" mass="27604">MQVKTRQMEDGAKSGFVEDFAAALDWWRDAGVDCDFAEEPNRWLAPNEAEAKQAERRAVVAEAPPPKPTIDRSSLPQDLAAFRQWWLDDPLLDEGRLSGRVPPRGDQGADIMVIVPEPERDDGEQLLSGPQGKLLEAMLAAMGIGLENIYLASVLPRHTPMADWAELADKGFGAVLLNHVRLAAPKRVIALGSNILPLLGNDPAHSPAVLREINHEGLTIPLLAGKSLSALLERPRWKAGLWQGWLDWTQI</sequence>
<accession>A0ABU8RT17</accession>
<dbReference type="EMBL" id="JBBHJZ010000001">
    <property type="protein sequence ID" value="MEJ5976137.1"/>
    <property type="molecule type" value="Genomic_DNA"/>
</dbReference>
<protein>
    <submittedName>
        <fullName evidence="2">Uracil-DNA glycosylase family protein</fullName>
    </submittedName>
</protein>
<dbReference type="InterPro" id="IPR036895">
    <property type="entry name" value="Uracil-DNA_glycosylase-like_sf"/>
</dbReference>
<evidence type="ECO:0000313" key="3">
    <source>
        <dbReference type="Proteomes" id="UP001361239"/>
    </source>
</evidence>
<dbReference type="Proteomes" id="UP001361239">
    <property type="component" value="Unassembled WGS sequence"/>
</dbReference>
<dbReference type="RefSeq" id="WP_339586056.1">
    <property type="nucleotide sequence ID" value="NZ_JBBHJZ010000001.1"/>
</dbReference>
<keyword evidence="3" id="KW-1185">Reference proteome</keyword>
<evidence type="ECO:0000313" key="2">
    <source>
        <dbReference type="EMBL" id="MEJ5976137.1"/>
    </source>
</evidence>
<comment type="caution">
    <text evidence="2">The sequence shown here is derived from an EMBL/GenBank/DDBJ whole genome shotgun (WGS) entry which is preliminary data.</text>
</comment>
<gene>
    <name evidence="2" type="ORF">WG901_05800</name>
</gene>
<reference evidence="2 3" key="1">
    <citation type="submission" date="2024-03" db="EMBL/GenBank/DDBJ databases">
        <authorList>
            <person name="Jo J.-H."/>
        </authorList>
    </citation>
    <scope>NUCLEOTIDE SEQUENCE [LARGE SCALE GENOMIC DNA]</scope>
    <source>
        <strain evidence="2 3">PS1R-30</strain>
    </source>
</reference>
<dbReference type="Pfam" id="PF03167">
    <property type="entry name" value="UDG"/>
    <property type="match status" value="1"/>
</dbReference>
<evidence type="ECO:0000259" key="1">
    <source>
        <dbReference type="Pfam" id="PF03167"/>
    </source>
</evidence>
<organism evidence="2 3">
    <name type="scientific">Novosphingobium anseongense</name>
    <dbReference type="NCBI Taxonomy" id="3133436"/>
    <lineage>
        <taxon>Bacteria</taxon>
        <taxon>Pseudomonadati</taxon>
        <taxon>Pseudomonadota</taxon>
        <taxon>Alphaproteobacteria</taxon>
        <taxon>Sphingomonadales</taxon>
        <taxon>Sphingomonadaceae</taxon>
        <taxon>Novosphingobium</taxon>
    </lineage>
</organism>
<dbReference type="SUPFAM" id="SSF52141">
    <property type="entry name" value="Uracil-DNA glycosylase-like"/>
    <property type="match status" value="1"/>
</dbReference>
<name>A0ABU8RT17_9SPHN</name>
<dbReference type="Gene3D" id="3.40.470.10">
    <property type="entry name" value="Uracil-DNA glycosylase-like domain"/>
    <property type="match status" value="1"/>
</dbReference>
<proteinExistence type="predicted"/>